<dbReference type="RefSeq" id="WP_109757508.1">
    <property type="nucleotide sequence ID" value="NZ_CP034588.1"/>
</dbReference>
<feature type="chain" id="PRO_5016243921" description="DUF2927 family protein" evidence="1">
    <location>
        <begin position="22"/>
        <end position="312"/>
    </location>
</feature>
<accession>A0A316GGY8</accession>
<feature type="signal peptide" evidence="1">
    <location>
        <begin position="1"/>
        <end position="21"/>
    </location>
</feature>
<evidence type="ECO:0000256" key="1">
    <source>
        <dbReference type="SAM" id="SignalP"/>
    </source>
</evidence>
<keyword evidence="1" id="KW-0732">Signal</keyword>
<dbReference type="InterPro" id="IPR021323">
    <property type="entry name" value="DUF2927"/>
</dbReference>
<evidence type="ECO:0008006" key="4">
    <source>
        <dbReference type="Google" id="ProtNLM"/>
    </source>
</evidence>
<organism evidence="2 3">
    <name type="scientific">Silicimonas algicola</name>
    <dbReference type="NCBI Taxonomy" id="1826607"/>
    <lineage>
        <taxon>Bacteria</taxon>
        <taxon>Pseudomonadati</taxon>
        <taxon>Pseudomonadota</taxon>
        <taxon>Alphaproteobacteria</taxon>
        <taxon>Rhodobacterales</taxon>
        <taxon>Paracoccaceae</taxon>
    </lineage>
</organism>
<evidence type="ECO:0000313" key="2">
    <source>
        <dbReference type="EMBL" id="PWK58640.1"/>
    </source>
</evidence>
<dbReference type="AlphaFoldDB" id="A0A316GGY8"/>
<name>A0A316GGY8_9RHOB</name>
<protein>
    <recommendedName>
        <fullName evidence="4">DUF2927 family protein</fullName>
    </recommendedName>
</protein>
<dbReference type="EMBL" id="QGGV01000001">
    <property type="protein sequence ID" value="PWK58640.1"/>
    <property type="molecule type" value="Genomic_DNA"/>
</dbReference>
<dbReference type="KEGG" id="salo:EF888_03700"/>
<comment type="caution">
    <text evidence="2">The sequence shown here is derived from an EMBL/GenBank/DDBJ whole genome shotgun (WGS) entry which is preliminary data.</text>
</comment>
<evidence type="ECO:0000313" key="3">
    <source>
        <dbReference type="Proteomes" id="UP000245390"/>
    </source>
</evidence>
<dbReference type="OrthoDB" id="3295600at2"/>
<dbReference type="Proteomes" id="UP000245390">
    <property type="component" value="Unassembled WGS sequence"/>
</dbReference>
<reference evidence="2 3" key="1">
    <citation type="submission" date="2018-05" db="EMBL/GenBank/DDBJ databases">
        <title>Genomic Encyclopedia of Type Strains, Phase IV (KMG-IV): sequencing the most valuable type-strain genomes for metagenomic binning, comparative biology and taxonomic classification.</title>
        <authorList>
            <person name="Goeker M."/>
        </authorList>
    </citation>
    <scope>NUCLEOTIDE SEQUENCE [LARGE SCALE GENOMIC DNA]</scope>
    <source>
        <strain evidence="2 3">DSM 103371</strain>
    </source>
</reference>
<keyword evidence="3" id="KW-1185">Reference proteome</keyword>
<dbReference type="Pfam" id="PF11150">
    <property type="entry name" value="DUF2927"/>
    <property type="match status" value="1"/>
</dbReference>
<dbReference type="PROSITE" id="PS51257">
    <property type="entry name" value="PROKAR_LIPOPROTEIN"/>
    <property type="match status" value="1"/>
</dbReference>
<gene>
    <name evidence="2" type="ORF">C8D95_101454</name>
</gene>
<proteinExistence type="predicted"/>
<sequence>MKAFRLGLALGALPMILSGCAELDAMAVPPPPPRAEAEVPEVEVSGMSTELAAYYRRVEAGHRTRGLLRADGGGPDVPYDDRRLTETFRAAAFAREFTDVGGALVRQEGESMLNRWRDPVKLELMFGPSVPDSQRADDGASVGRYAERLAQITRHPVSVVPRGGNFQVLILSEDERRVSGPLLRRLIPGIRPHEIAVVQDLDRATYCIVVATDPKDDGVITRAVAVIRAELPPLLRLSCIHEEIAQGLGLSNDSPRARPSIFNDDDEFGRLTAMDEKMLRMLYDPRLSPGMDADAAAPIVRQMAAELTGGSS</sequence>